<dbReference type="Proteomes" id="UP000199040">
    <property type="component" value="Unassembled WGS sequence"/>
</dbReference>
<dbReference type="PANTHER" id="PTHR36577:SF3">
    <property type="entry name" value="DUF521 DOMAIN PROTEIN (AFU_ORTHOLOGUE AFUA_6G00490)"/>
    <property type="match status" value="1"/>
</dbReference>
<dbReference type="STRING" id="442341.SAMN04487959_13415"/>
<evidence type="ECO:0000313" key="5">
    <source>
        <dbReference type="Proteomes" id="UP000199040"/>
    </source>
</evidence>
<evidence type="ECO:0000256" key="2">
    <source>
        <dbReference type="ARBA" id="ARBA00023239"/>
    </source>
</evidence>
<accession>A0A1I3GLI7</accession>
<organism evidence="4 5">
    <name type="scientific">Modicisalibacter xianhensis</name>
    <dbReference type="NCBI Taxonomy" id="442341"/>
    <lineage>
        <taxon>Bacteria</taxon>
        <taxon>Pseudomonadati</taxon>
        <taxon>Pseudomonadota</taxon>
        <taxon>Gammaproteobacteria</taxon>
        <taxon>Oceanospirillales</taxon>
        <taxon>Halomonadaceae</taxon>
        <taxon>Modicisalibacter</taxon>
    </lineage>
</organism>
<dbReference type="GO" id="GO:0016829">
    <property type="term" value="F:lyase activity"/>
    <property type="evidence" value="ECO:0007669"/>
    <property type="project" value="UniProtKB-KW"/>
</dbReference>
<gene>
    <name evidence="4" type="ORF">SAMN04487959_13415</name>
</gene>
<keyword evidence="1" id="KW-0408">Iron</keyword>
<dbReference type="AlphaFoldDB" id="A0A1I3GLI7"/>
<dbReference type="InterPro" id="IPR007506">
    <property type="entry name" value="PMDh-L-like_dom"/>
</dbReference>
<proteinExistence type="predicted"/>
<dbReference type="RefSeq" id="WP_092850708.1">
    <property type="nucleotide sequence ID" value="NZ_FOPY01000034.1"/>
</dbReference>
<feature type="domain" description="Phosphomevalonate dehydratase large subunit-like" evidence="3">
    <location>
        <begin position="1"/>
        <end position="406"/>
    </location>
</feature>
<dbReference type="Pfam" id="PF04412">
    <property type="entry name" value="AcnX"/>
    <property type="match status" value="1"/>
</dbReference>
<protein>
    <submittedName>
        <fullName evidence="4">Predicted aconitase subunit 1</fullName>
    </submittedName>
</protein>
<keyword evidence="5" id="KW-1185">Reference proteome</keyword>
<evidence type="ECO:0000256" key="1">
    <source>
        <dbReference type="ARBA" id="ARBA00023004"/>
    </source>
</evidence>
<dbReference type="PANTHER" id="PTHR36577">
    <property type="entry name" value="DUF521 DOMAIN PROTEIN (AFU_ORTHOLOGUE AFUA_6G00490)"/>
    <property type="match status" value="1"/>
</dbReference>
<reference evidence="4 5" key="1">
    <citation type="submission" date="2016-10" db="EMBL/GenBank/DDBJ databases">
        <authorList>
            <person name="de Groot N.N."/>
        </authorList>
    </citation>
    <scope>NUCLEOTIDE SEQUENCE [LARGE SCALE GENOMIC DNA]</scope>
    <source>
        <strain evidence="4 5">CGMCC 1.6848</strain>
    </source>
</reference>
<keyword evidence="2" id="KW-0456">Lyase</keyword>
<evidence type="ECO:0000313" key="4">
    <source>
        <dbReference type="EMBL" id="SFI24326.1"/>
    </source>
</evidence>
<sequence length="414" mass="44579">MKLTKEEKAMLAGEMGEPKRWAIEHMLRVGQVFDAPDLVPVSQAHMMGDTESLGGAGVEFLESLASHPEEQRHVSVPMITDPRGVDLSYYKELGQTETMAELERRTIAACEKLGILMTDTCINYQTVMPPVLGDNVAFGDTGVVIYSNSVLGARSNFEGGPSALAAGLSGRTPRYGLHLDQNRKATKRFVVRHQPVGLTDWGILGGLIGRLSGSYWEVPVVEGLQMIPTSDQLKHFGAAMASFGSTPLFHLVGITPEAQTLDDVCGDIIPDAQDITRKDLEAFQGDFGAKGDKVDVVVFAAPQLSLVEMSQVADLISGKRIHKDTSLIVCTSPGVAADCDRMGLTDRIEASGAKVLRGTCFYNQYARELGEANNWKSLLSNSAKIVNIISGYGYQPALASMEVCIDSAIAGEIV</sequence>
<evidence type="ECO:0000259" key="3">
    <source>
        <dbReference type="Pfam" id="PF04412"/>
    </source>
</evidence>
<dbReference type="EMBL" id="FOPY01000034">
    <property type="protein sequence ID" value="SFI24326.1"/>
    <property type="molecule type" value="Genomic_DNA"/>
</dbReference>
<name>A0A1I3GLI7_9GAMM</name>